<comment type="caution">
    <text evidence="1">The sequence shown here is derived from an EMBL/GenBank/DDBJ whole genome shotgun (WGS) entry which is preliminary data.</text>
</comment>
<evidence type="ECO:0000313" key="1">
    <source>
        <dbReference type="EMBL" id="NMG22104.1"/>
    </source>
</evidence>
<organism evidence="1 2">
    <name type="scientific">Brasilonema bromeliae SPC951</name>
    <dbReference type="NCBI Taxonomy" id="385972"/>
    <lineage>
        <taxon>Bacteria</taxon>
        <taxon>Bacillati</taxon>
        <taxon>Cyanobacteriota</taxon>
        <taxon>Cyanophyceae</taxon>
        <taxon>Nostocales</taxon>
        <taxon>Scytonemataceae</taxon>
        <taxon>Brasilonema</taxon>
        <taxon>Bromeliae group (in: Brasilonema)</taxon>
    </lineage>
</organism>
<accession>A0ABX1PC98</accession>
<protein>
    <recommendedName>
        <fullName evidence="3">Apea-like HEPN domain-containing protein</fullName>
    </recommendedName>
</protein>
<evidence type="ECO:0000313" key="2">
    <source>
        <dbReference type="Proteomes" id="UP000718564"/>
    </source>
</evidence>
<reference evidence="1 2" key="1">
    <citation type="submission" date="2018-06" db="EMBL/GenBank/DDBJ databases">
        <title>Comparative genomics of Brasilonema spp. strains.</title>
        <authorList>
            <person name="Alvarenga D.O."/>
            <person name="Fiore M.F."/>
            <person name="Varani A.M."/>
        </authorList>
    </citation>
    <scope>NUCLEOTIDE SEQUENCE [LARGE SCALE GENOMIC DNA]</scope>
    <source>
        <strain evidence="1 2">SPC951</strain>
    </source>
</reference>
<dbReference type="Proteomes" id="UP000718564">
    <property type="component" value="Unassembled WGS sequence"/>
</dbReference>
<evidence type="ECO:0008006" key="3">
    <source>
        <dbReference type="Google" id="ProtNLM"/>
    </source>
</evidence>
<dbReference type="EMBL" id="QMEB01000222">
    <property type="protein sequence ID" value="NMG22104.1"/>
    <property type="molecule type" value="Genomic_DNA"/>
</dbReference>
<keyword evidence="2" id="KW-1185">Reference proteome</keyword>
<name>A0ABX1PC98_9CYAN</name>
<dbReference type="RefSeq" id="WP_169157322.1">
    <property type="nucleotide sequence ID" value="NZ_CAWPJE010000219.1"/>
</dbReference>
<proteinExistence type="predicted"/>
<gene>
    <name evidence="1" type="ORF">DP116_22660</name>
</gene>
<sequence length="483" mass="55319">MLPKDKDLILQEKVKLYNNIAKINNCEGRLLAELEIYPTPRIIWEFEILGNVQCNFPSLSLDSNTKNPLIGHCFSIEQPICTGDSSNIVGPLRAIRGATAQAVYGDMEDTAHKFIFYLPNTRFQYNSVRQEILIKILKEVGSDTEVSWENGGRYVQSAIDNIWSIRLDIWTDALNWLNPQNRNTGSLITTVGTLYQRKYKPTEPETLSELQTITLSNALEQLKHLCLFLSYANGGYIGPLFIEGYEYTQNRSHPIQTSCAVALTFQTTPLEQLCYSWVTVDSDLKVYMECFPAFKGIMQNPTWRQTYDFTLTQYFQATRPGMRWQVVATAVGAALERLSYTILVEEETNATTKAACELLFDIKQSQTAKQCWNLGKSSGQENISVTGKRLRLLLERIGLTKSKGYDDIDDVPSFLEVRNDAVHPRVGSMTIEHRWKFIKQAIQWIDEVLLWRLGYSSKYLDRTQEWESSTLPRYDLSLRASSW</sequence>